<evidence type="ECO:0000313" key="2">
    <source>
        <dbReference type="EMBL" id="GAA1102133.1"/>
    </source>
</evidence>
<dbReference type="RefSeq" id="WP_344626001.1">
    <property type="nucleotide sequence ID" value="NZ_BAAALD010000056.1"/>
</dbReference>
<keyword evidence="3" id="KW-1185">Reference proteome</keyword>
<keyword evidence="1" id="KW-0812">Transmembrane</keyword>
<sequence length="48" mass="4898">MNATAVLLADIAPEPADSAGPLVIVVVGALVVAGVLALLWFARSRRRG</sequence>
<reference evidence="2 3" key="1">
    <citation type="journal article" date="2019" name="Int. J. Syst. Evol. Microbiol.">
        <title>The Global Catalogue of Microorganisms (GCM) 10K type strain sequencing project: providing services to taxonomists for standard genome sequencing and annotation.</title>
        <authorList>
            <consortium name="The Broad Institute Genomics Platform"/>
            <consortium name="The Broad Institute Genome Sequencing Center for Infectious Disease"/>
            <person name="Wu L."/>
            <person name="Ma J."/>
        </authorList>
    </citation>
    <scope>NUCLEOTIDE SEQUENCE [LARGE SCALE GENOMIC DNA]</scope>
    <source>
        <strain evidence="2 3">JCM 13002</strain>
    </source>
</reference>
<comment type="caution">
    <text evidence="2">The sequence shown here is derived from an EMBL/GenBank/DDBJ whole genome shotgun (WGS) entry which is preliminary data.</text>
</comment>
<evidence type="ECO:0000256" key="1">
    <source>
        <dbReference type="SAM" id="Phobius"/>
    </source>
</evidence>
<evidence type="ECO:0008006" key="4">
    <source>
        <dbReference type="Google" id="ProtNLM"/>
    </source>
</evidence>
<accession>A0ABN1TVX6</accession>
<proteinExistence type="predicted"/>
<organism evidence="2 3">
    <name type="scientific">Kitasatospora arboriphila</name>
    <dbReference type="NCBI Taxonomy" id="258052"/>
    <lineage>
        <taxon>Bacteria</taxon>
        <taxon>Bacillati</taxon>
        <taxon>Actinomycetota</taxon>
        <taxon>Actinomycetes</taxon>
        <taxon>Kitasatosporales</taxon>
        <taxon>Streptomycetaceae</taxon>
        <taxon>Kitasatospora</taxon>
    </lineage>
</organism>
<keyword evidence="1" id="KW-0472">Membrane</keyword>
<dbReference type="Proteomes" id="UP001499987">
    <property type="component" value="Unassembled WGS sequence"/>
</dbReference>
<evidence type="ECO:0000313" key="3">
    <source>
        <dbReference type="Proteomes" id="UP001499987"/>
    </source>
</evidence>
<keyword evidence="1" id="KW-1133">Transmembrane helix</keyword>
<dbReference type="EMBL" id="BAAALD010000056">
    <property type="protein sequence ID" value="GAA1102133.1"/>
    <property type="molecule type" value="Genomic_DNA"/>
</dbReference>
<name>A0ABN1TVX6_9ACTN</name>
<feature type="transmembrane region" description="Helical" evidence="1">
    <location>
        <begin position="20"/>
        <end position="42"/>
    </location>
</feature>
<gene>
    <name evidence="2" type="ORF">GCM10009663_50930</name>
</gene>
<protein>
    <recommendedName>
        <fullName evidence="4">LPXTG cell wall anchor domain-containing protein</fullName>
    </recommendedName>
</protein>